<evidence type="ECO:0000313" key="1">
    <source>
        <dbReference type="EMBL" id="NDK54692.1"/>
    </source>
</evidence>
<name>A0A6B2H685_9BACT</name>
<keyword evidence="2" id="KW-1185">Reference proteome</keyword>
<gene>
    <name evidence="1" type="ORF">GWO68_02070</name>
</gene>
<dbReference type="InterPro" id="IPR037079">
    <property type="entry name" value="AF2212/PG0164-like_sf"/>
</dbReference>
<dbReference type="InterPro" id="IPR015018">
    <property type="entry name" value="DUF1905"/>
</dbReference>
<dbReference type="EMBL" id="JAAEAA010000002">
    <property type="protein sequence ID" value="NDK54692.1"/>
    <property type="molecule type" value="Genomic_DNA"/>
</dbReference>
<comment type="caution">
    <text evidence="1">The sequence shown here is derived from an EMBL/GenBank/DDBJ whole genome shotgun (WGS) entry which is preliminary data.</text>
</comment>
<protein>
    <submittedName>
        <fullName evidence="1">DUF1905 domain-containing protein</fullName>
    </submittedName>
</protein>
<accession>A0A6B2H685</accession>
<dbReference type="Gene3D" id="2.40.30.100">
    <property type="entry name" value="AF2212/PG0164-like"/>
    <property type="match status" value="1"/>
</dbReference>
<dbReference type="SUPFAM" id="SSF141694">
    <property type="entry name" value="AF2212/PG0164-like"/>
    <property type="match status" value="1"/>
</dbReference>
<proteinExistence type="predicted"/>
<dbReference type="AlphaFoldDB" id="A0A6B2H685"/>
<sequence>METIPDITYKTHINKLPHLPGHYIEVPPEVVQQLGGSFKARVLCTINGKLTFQGGLVALGGGSGYISINNKRLKQLGLQSGETAHVILQKDETAYGMEFPEELTELLNQDEDGKCRFEMLPPGKQRYIIYYVAGVKSSQLRIDRALLLINNLKQLPLGKESFREMLGK</sequence>
<dbReference type="Pfam" id="PF08922">
    <property type="entry name" value="DUF1905"/>
    <property type="match status" value="1"/>
</dbReference>
<evidence type="ECO:0000313" key="2">
    <source>
        <dbReference type="Proteomes" id="UP000478546"/>
    </source>
</evidence>
<organism evidence="1 2">
    <name type="scientific">Pontibacter fetidus</name>
    <dbReference type="NCBI Taxonomy" id="2700082"/>
    <lineage>
        <taxon>Bacteria</taxon>
        <taxon>Pseudomonadati</taxon>
        <taxon>Bacteroidota</taxon>
        <taxon>Cytophagia</taxon>
        <taxon>Cytophagales</taxon>
        <taxon>Hymenobacteraceae</taxon>
        <taxon>Pontibacter</taxon>
    </lineage>
</organism>
<reference evidence="1 2" key="1">
    <citation type="submission" date="2020-01" db="EMBL/GenBank/DDBJ databases">
        <authorList>
            <person name="Kim M.K."/>
        </authorList>
    </citation>
    <scope>NUCLEOTIDE SEQUENCE [LARGE SCALE GENOMIC DNA]</scope>
    <source>
        <strain evidence="1 2">BT213</strain>
    </source>
</reference>
<dbReference type="Pfam" id="PF13376">
    <property type="entry name" value="OmdA"/>
    <property type="match status" value="1"/>
</dbReference>
<dbReference type="Proteomes" id="UP000478546">
    <property type="component" value="Unassembled WGS sequence"/>
</dbReference>
<dbReference type="RefSeq" id="WP_162344742.1">
    <property type="nucleotide sequence ID" value="NZ_JAAEAA010000002.1"/>
</dbReference>